<dbReference type="Proteomes" id="UP001500575">
    <property type="component" value="Unassembled WGS sequence"/>
</dbReference>
<keyword evidence="3 5" id="KW-0238">DNA-binding</keyword>
<comment type="caution">
    <text evidence="8">The sequence shown here is derived from an EMBL/GenBank/DDBJ whole genome shotgun (WGS) entry which is preliminary data.</text>
</comment>
<organism evidence="8 9">
    <name type="scientific">Nocardioides bigeumensis</name>
    <dbReference type="NCBI Taxonomy" id="433657"/>
    <lineage>
        <taxon>Bacteria</taxon>
        <taxon>Bacillati</taxon>
        <taxon>Actinomycetota</taxon>
        <taxon>Actinomycetes</taxon>
        <taxon>Propionibacteriales</taxon>
        <taxon>Nocardioidaceae</taxon>
        <taxon>Nocardioides</taxon>
    </lineage>
</organism>
<dbReference type="SUPFAM" id="SSF48452">
    <property type="entry name" value="TPR-like"/>
    <property type="match status" value="1"/>
</dbReference>
<comment type="similarity">
    <text evidence="1">Belongs to the AfsR/DnrI/RedD regulatory family.</text>
</comment>
<evidence type="ECO:0000256" key="5">
    <source>
        <dbReference type="PROSITE-ProRule" id="PRU01091"/>
    </source>
</evidence>
<dbReference type="Pfam" id="PF03704">
    <property type="entry name" value="BTAD"/>
    <property type="match status" value="1"/>
</dbReference>
<dbReference type="PROSITE" id="PS51755">
    <property type="entry name" value="OMPR_PHOB"/>
    <property type="match status" value="1"/>
</dbReference>
<proteinExistence type="inferred from homology"/>
<dbReference type="PANTHER" id="PTHR35807:SF1">
    <property type="entry name" value="TRANSCRIPTIONAL REGULATOR REDD"/>
    <property type="match status" value="1"/>
</dbReference>
<evidence type="ECO:0000259" key="7">
    <source>
        <dbReference type="PROSITE" id="PS51755"/>
    </source>
</evidence>
<protein>
    <recommendedName>
        <fullName evidence="7">OmpR/PhoB-type domain-containing protein</fullName>
    </recommendedName>
</protein>
<dbReference type="Pfam" id="PF00486">
    <property type="entry name" value="Trans_reg_C"/>
    <property type="match status" value="1"/>
</dbReference>
<dbReference type="CDD" id="cd00383">
    <property type="entry name" value="trans_reg_C"/>
    <property type="match status" value="1"/>
</dbReference>
<dbReference type="InterPro" id="IPR051677">
    <property type="entry name" value="AfsR-DnrI-RedD_regulator"/>
</dbReference>
<dbReference type="CDD" id="cd15831">
    <property type="entry name" value="BTAD"/>
    <property type="match status" value="1"/>
</dbReference>
<evidence type="ECO:0000313" key="8">
    <source>
        <dbReference type="EMBL" id="GAA2114459.1"/>
    </source>
</evidence>
<keyword evidence="2" id="KW-0805">Transcription regulation</keyword>
<dbReference type="InterPro" id="IPR036388">
    <property type="entry name" value="WH-like_DNA-bd_sf"/>
</dbReference>
<evidence type="ECO:0000256" key="4">
    <source>
        <dbReference type="ARBA" id="ARBA00023163"/>
    </source>
</evidence>
<evidence type="ECO:0000256" key="3">
    <source>
        <dbReference type="ARBA" id="ARBA00023125"/>
    </source>
</evidence>
<dbReference type="InterPro" id="IPR005158">
    <property type="entry name" value="BTAD"/>
</dbReference>
<keyword evidence="4" id="KW-0804">Transcription</keyword>
<dbReference type="EMBL" id="BAAAQQ010000002">
    <property type="protein sequence ID" value="GAA2114459.1"/>
    <property type="molecule type" value="Genomic_DNA"/>
</dbReference>
<feature type="region of interest" description="Disordered" evidence="6">
    <location>
        <begin position="308"/>
        <end position="335"/>
    </location>
</feature>
<dbReference type="InterPro" id="IPR016032">
    <property type="entry name" value="Sig_transdc_resp-reg_C-effctor"/>
</dbReference>
<dbReference type="PANTHER" id="PTHR35807">
    <property type="entry name" value="TRANSCRIPTIONAL REGULATOR REDD-RELATED"/>
    <property type="match status" value="1"/>
</dbReference>
<dbReference type="SUPFAM" id="SSF46894">
    <property type="entry name" value="C-terminal effector domain of the bipartite response regulators"/>
    <property type="match status" value="1"/>
</dbReference>
<dbReference type="SMART" id="SM00862">
    <property type="entry name" value="Trans_reg_C"/>
    <property type="match status" value="1"/>
</dbReference>
<evidence type="ECO:0000256" key="1">
    <source>
        <dbReference type="ARBA" id="ARBA00005820"/>
    </source>
</evidence>
<dbReference type="InterPro" id="IPR011990">
    <property type="entry name" value="TPR-like_helical_dom_sf"/>
</dbReference>
<keyword evidence="9" id="KW-1185">Reference proteome</keyword>
<gene>
    <name evidence="8" type="ORF">GCM10009843_02910</name>
</gene>
<sequence length="335" mass="36811">MDDIRTAESVLIDVLGPLRVRVAERELALPSHRERALLVLLASRANQVVSADRLVEELWDGAPPAGAKITLRSYISHLRRLLDVDGPGTGPIATVARGYRLVMSPDDLDVSRFREHVAAGHRHLREEKPRVALDDFDQALALWRGDPLHELAHHSAVLALTAELDALREGAREGRLRALVDLGRHAEALPVLESLATREPHRESLHELLMLALHRSGRTADALDAHRRLRDSLREQLGIDPGQQIGQLLESILNRDPRLELSGSVSHDLVAARTDAGQSTKDLIIELTRAVESMSVQLARVLSTVGSPDVGWQGGEREPWTRRSSAHGAPTAMAS</sequence>
<accession>A0ABN2XNG0</accession>
<feature type="DNA-binding region" description="OmpR/PhoB-type" evidence="5">
    <location>
        <begin position="2"/>
        <end position="103"/>
    </location>
</feature>
<evidence type="ECO:0000256" key="6">
    <source>
        <dbReference type="SAM" id="MobiDB-lite"/>
    </source>
</evidence>
<feature type="domain" description="OmpR/PhoB-type" evidence="7">
    <location>
        <begin position="2"/>
        <end position="103"/>
    </location>
</feature>
<reference evidence="8 9" key="1">
    <citation type="journal article" date="2019" name="Int. J. Syst. Evol. Microbiol.">
        <title>The Global Catalogue of Microorganisms (GCM) 10K type strain sequencing project: providing services to taxonomists for standard genome sequencing and annotation.</title>
        <authorList>
            <consortium name="The Broad Institute Genomics Platform"/>
            <consortium name="The Broad Institute Genome Sequencing Center for Infectious Disease"/>
            <person name="Wu L."/>
            <person name="Ma J."/>
        </authorList>
    </citation>
    <scope>NUCLEOTIDE SEQUENCE [LARGE SCALE GENOMIC DNA]</scope>
    <source>
        <strain evidence="8 9">JCM 16021</strain>
    </source>
</reference>
<dbReference type="Gene3D" id="1.10.10.10">
    <property type="entry name" value="Winged helix-like DNA-binding domain superfamily/Winged helix DNA-binding domain"/>
    <property type="match status" value="1"/>
</dbReference>
<evidence type="ECO:0000313" key="9">
    <source>
        <dbReference type="Proteomes" id="UP001500575"/>
    </source>
</evidence>
<dbReference type="SMART" id="SM01043">
    <property type="entry name" value="BTAD"/>
    <property type="match status" value="1"/>
</dbReference>
<dbReference type="Gene3D" id="1.25.40.10">
    <property type="entry name" value="Tetratricopeptide repeat domain"/>
    <property type="match status" value="1"/>
</dbReference>
<name>A0ABN2XNG0_9ACTN</name>
<evidence type="ECO:0000256" key="2">
    <source>
        <dbReference type="ARBA" id="ARBA00023015"/>
    </source>
</evidence>
<dbReference type="InterPro" id="IPR001867">
    <property type="entry name" value="OmpR/PhoB-type_DNA-bd"/>
</dbReference>